<dbReference type="NCBIfam" id="TIGR01646">
    <property type="entry name" value="vgr_GE"/>
    <property type="match status" value="1"/>
</dbReference>
<dbReference type="AlphaFoldDB" id="A0A1G6XVD5"/>
<evidence type="ECO:0000313" key="7">
    <source>
        <dbReference type="EMBL" id="SDD81336.1"/>
    </source>
</evidence>
<sequence length="643" mass="70820">MSALNRIFVADIPSYDGDPLLFRSLTGEESLSTLYDFDVTLLSASQSVDLNALLGKSLTVEINDIPAAPRYLNGIVTSMALSGREASGNRYYLYRATVRPGLWYATQNHDFRIFQEKTVPEILSKVLDGYQIKVESRLSYTYRTWGYCVQYQESDFAFISRLMEHEGIYYYFTHQRGGHTLVLTDSPQGHDALAGYEVIDYRLSEGGLAENASNIQQWRVSDSITPGRLSADDYDFRKPRARLLEARENPASHAGDKAQRFEWPGGYTTANEGSFYTQVRQQEQESRHEQASGMATSPGIAPGYRFTLANAPRDEDNRAYLITGARYVFQESSYASQNDDPARHRIEFSAVPAAINWRPARVTPRPKTHGPQTAEVVGPAGESIWTDRYGRVKLKFRWDRYASGDDSSSCWVRVSSIWAGWKFGAIQVPRVGEEVVVDFINGDPDRPLIIGRVYNEDNMPPWDLPADATKMGITSRTKDGNAAKANFLSLDDAPGRESFAMHAERDMGVTVENDQAITVGVNQLVAVGANQVTTVGANLMEAVGGNALQTYAVDLTTIVTGTSLSAADVSIDASRNKIIAAGLRAAVVGADFNVAGIRAEINPVYLGVSSAKILADNTVLDLYSQKIAMGQLALYAHGLTLFI</sequence>
<dbReference type="InterPro" id="IPR006533">
    <property type="entry name" value="T6SS_Vgr_RhsGE"/>
</dbReference>
<dbReference type="Pfam" id="PF05954">
    <property type="entry name" value="Phage_GPD"/>
    <property type="match status" value="1"/>
</dbReference>
<dbReference type="PANTHER" id="PTHR32305">
    <property type="match status" value="1"/>
</dbReference>
<feature type="domain" description="Gp5/Type VI secretion system Vgr C-terminal trimerisation" evidence="6">
    <location>
        <begin position="471"/>
        <end position="561"/>
    </location>
</feature>
<dbReference type="EMBL" id="FMYQ01000026">
    <property type="protein sequence ID" value="SDD81336.1"/>
    <property type="molecule type" value="Genomic_DNA"/>
</dbReference>
<evidence type="ECO:0000256" key="1">
    <source>
        <dbReference type="ARBA" id="ARBA00004613"/>
    </source>
</evidence>
<gene>
    <name evidence="7" type="ORF">SAMN05421548_12611</name>
</gene>
<dbReference type="InterPro" id="IPR037026">
    <property type="entry name" value="Vgr_OB-fold_dom_sf"/>
</dbReference>
<dbReference type="InterPro" id="IPR054030">
    <property type="entry name" value="Gp5_Vgr_C"/>
</dbReference>
<dbReference type="SUPFAM" id="SSF69349">
    <property type="entry name" value="Phage fibre proteins"/>
    <property type="match status" value="1"/>
</dbReference>
<evidence type="ECO:0000259" key="5">
    <source>
        <dbReference type="Pfam" id="PF04717"/>
    </source>
</evidence>
<dbReference type="RefSeq" id="WP_092002309.1">
    <property type="nucleotide sequence ID" value="NZ_FMYQ01000026.1"/>
</dbReference>
<dbReference type="NCBIfam" id="TIGR03361">
    <property type="entry name" value="VI_Rhs_Vgr"/>
    <property type="match status" value="1"/>
</dbReference>
<dbReference type="InterPro" id="IPR017847">
    <property type="entry name" value="T6SS_RhsGE_Vgr_subset"/>
</dbReference>
<dbReference type="Gene3D" id="2.30.110.50">
    <property type="match status" value="1"/>
</dbReference>
<dbReference type="Gene3D" id="3.55.50.10">
    <property type="entry name" value="Baseplate protein-like domains"/>
    <property type="match status" value="1"/>
</dbReference>
<evidence type="ECO:0000313" key="8">
    <source>
        <dbReference type="Proteomes" id="UP000198908"/>
    </source>
</evidence>
<keyword evidence="8" id="KW-1185">Reference proteome</keyword>
<proteinExistence type="inferred from homology"/>
<dbReference type="Gene3D" id="4.10.220.110">
    <property type="match status" value="1"/>
</dbReference>
<dbReference type="InterPro" id="IPR006531">
    <property type="entry name" value="Gp5/Vgr_OB"/>
</dbReference>
<accession>A0A1G6XVD5</accession>
<feature type="region of interest" description="Disordered" evidence="4">
    <location>
        <begin position="280"/>
        <end position="299"/>
    </location>
</feature>
<evidence type="ECO:0000256" key="3">
    <source>
        <dbReference type="ARBA" id="ARBA00022525"/>
    </source>
</evidence>
<dbReference type="Proteomes" id="UP000198908">
    <property type="component" value="Unassembled WGS sequence"/>
</dbReference>
<dbReference type="OrthoDB" id="1907165at2"/>
<name>A0A1G6XVD5_9BURK</name>
<dbReference type="Pfam" id="PF04717">
    <property type="entry name" value="Phage_base_V"/>
    <property type="match status" value="1"/>
</dbReference>
<organism evidence="7 8">
    <name type="scientific">Paraburkholderia lycopersici</name>
    <dbReference type="NCBI Taxonomy" id="416944"/>
    <lineage>
        <taxon>Bacteria</taxon>
        <taxon>Pseudomonadati</taxon>
        <taxon>Pseudomonadota</taxon>
        <taxon>Betaproteobacteria</taxon>
        <taxon>Burkholderiales</taxon>
        <taxon>Burkholderiaceae</taxon>
        <taxon>Paraburkholderia</taxon>
    </lineage>
</organism>
<comment type="subcellular location">
    <subcellularLocation>
        <location evidence="1">Secreted</location>
    </subcellularLocation>
</comment>
<dbReference type="SUPFAM" id="SSF69255">
    <property type="entry name" value="gp5 N-terminal domain-like"/>
    <property type="match status" value="1"/>
</dbReference>
<evidence type="ECO:0000256" key="4">
    <source>
        <dbReference type="SAM" id="MobiDB-lite"/>
    </source>
</evidence>
<protein>
    <submittedName>
        <fullName evidence="7">Type VI secretion system secreted protein VgrG</fullName>
    </submittedName>
</protein>
<feature type="domain" description="Gp5/Type VI secretion system Vgr protein OB-fold" evidence="5">
    <location>
        <begin position="387"/>
        <end position="454"/>
    </location>
</feature>
<evidence type="ECO:0000259" key="6">
    <source>
        <dbReference type="Pfam" id="PF22178"/>
    </source>
</evidence>
<dbReference type="GO" id="GO:0005576">
    <property type="term" value="C:extracellular region"/>
    <property type="evidence" value="ECO:0007669"/>
    <property type="project" value="UniProtKB-SubCell"/>
</dbReference>
<evidence type="ECO:0000256" key="2">
    <source>
        <dbReference type="ARBA" id="ARBA00005558"/>
    </source>
</evidence>
<dbReference type="Pfam" id="PF22178">
    <property type="entry name" value="Gp5_trimer_C"/>
    <property type="match status" value="1"/>
</dbReference>
<dbReference type="PANTHER" id="PTHR32305:SF15">
    <property type="entry name" value="PROTEIN RHSA-RELATED"/>
    <property type="match status" value="1"/>
</dbReference>
<comment type="similarity">
    <text evidence="2">Belongs to the VgrG protein family.</text>
</comment>
<dbReference type="Gene3D" id="2.40.50.230">
    <property type="entry name" value="Gp5 N-terminal domain"/>
    <property type="match status" value="1"/>
</dbReference>
<dbReference type="SUPFAM" id="SSF69279">
    <property type="entry name" value="Phage tail proteins"/>
    <property type="match status" value="2"/>
</dbReference>
<dbReference type="InterPro" id="IPR050708">
    <property type="entry name" value="T6SS_VgrG/RHS"/>
</dbReference>
<keyword evidence="3" id="KW-0964">Secreted</keyword>
<reference evidence="8" key="1">
    <citation type="submission" date="2016-09" db="EMBL/GenBank/DDBJ databases">
        <authorList>
            <person name="Varghese N."/>
            <person name="Submissions S."/>
        </authorList>
    </citation>
    <scope>NUCLEOTIDE SEQUENCE [LARGE SCALE GENOMIC DNA]</scope>
    <source>
        <strain evidence="8">TNe-862</strain>
    </source>
</reference>
<dbReference type="STRING" id="416944.SAMN05421548_12611"/>